<proteinExistence type="predicted"/>
<evidence type="ECO:0000313" key="3">
    <source>
        <dbReference type="Proteomes" id="UP000825935"/>
    </source>
</evidence>
<keyword evidence="1" id="KW-0732">Signal</keyword>
<protein>
    <submittedName>
        <fullName evidence="2">Uncharacterized protein</fullName>
    </submittedName>
</protein>
<accession>A0A8T2RPR8</accession>
<dbReference type="AlphaFoldDB" id="A0A8T2RPR8"/>
<feature type="chain" id="PRO_5035920735" evidence="1">
    <location>
        <begin position="26"/>
        <end position="42"/>
    </location>
</feature>
<evidence type="ECO:0000313" key="2">
    <source>
        <dbReference type="EMBL" id="KAH7297443.1"/>
    </source>
</evidence>
<comment type="caution">
    <text evidence="2">The sequence shown here is derived from an EMBL/GenBank/DDBJ whole genome shotgun (WGS) entry which is preliminary data.</text>
</comment>
<keyword evidence="3" id="KW-1185">Reference proteome</keyword>
<evidence type="ECO:0000256" key="1">
    <source>
        <dbReference type="SAM" id="SignalP"/>
    </source>
</evidence>
<gene>
    <name evidence="2" type="ORF">KP509_26G070000</name>
</gene>
<dbReference type="Proteomes" id="UP000825935">
    <property type="component" value="Chromosome 26"/>
</dbReference>
<organism evidence="2 3">
    <name type="scientific">Ceratopteris richardii</name>
    <name type="common">Triangle waterfern</name>
    <dbReference type="NCBI Taxonomy" id="49495"/>
    <lineage>
        <taxon>Eukaryota</taxon>
        <taxon>Viridiplantae</taxon>
        <taxon>Streptophyta</taxon>
        <taxon>Embryophyta</taxon>
        <taxon>Tracheophyta</taxon>
        <taxon>Polypodiopsida</taxon>
        <taxon>Polypodiidae</taxon>
        <taxon>Polypodiales</taxon>
        <taxon>Pteridineae</taxon>
        <taxon>Pteridaceae</taxon>
        <taxon>Parkerioideae</taxon>
        <taxon>Ceratopteris</taxon>
    </lineage>
</organism>
<reference evidence="2" key="1">
    <citation type="submission" date="2021-08" db="EMBL/GenBank/DDBJ databases">
        <title>WGS assembly of Ceratopteris richardii.</title>
        <authorList>
            <person name="Marchant D.B."/>
            <person name="Chen G."/>
            <person name="Jenkins J."/>
            <person name="Shu S."/>
            <person name="Leebens-Mack J."/>
            <person name="Grimwood J."/>
            <person name="Schmutz J."/>
            <person name="Soltis P."/>
            <person name="Soltis D."/>
            <person name="Chen Z.-H."/>
        </authorList>
    </citation>
    <scope>NUCLEOTIDE SEQUENCE</scope>
    <source>
        <strain evidence="2">Whitten #5841</strain>
        <tissue evidence="2">Leaf</tissue>
    </source>
</reference>
<sequence length="42" mass="4910">MFHCVSFLMLLSDVFLLSPPLGGHGADMIWREYERERKARSL</sequence>
<name>A0A8T2RPR8_CERRI</name>
<dbReference type="EMBL" id="CM035431">
    <property type="protein sequence ID" value="KAH7297443.1"/>
    <property type="molecule type" value="Genomic_DNA"/>
</dbReference>
<feature type="signal peptide" evidence="1">
    <location>
        <begin position="1"/>
        <end position="25"/>
    </location>
</feature>